<dbReference type="InterPro" id="IPR036653">
    <property type="entry name" value="CinA-like_C"/>
</dbReference>
<dbReference type="Pfam" id="PF02464">
    <property type="entry name" value="CinA"/>
    <property type="match status" value="1"/>
</dbReference>
<evidence type="ECO:0000313" key="2">
    <source>
        <dbReference type="EMBL" id="STZ68154.1"/>
    </source>
</evidence>
<name>A0A378U0I1_NEIEL</name>
<evidence type="ECO:0000313" key="3">
    <source>
        <dbReference type="Proteomes" id="UP000254927"/>
    </source>
</evidence>
<dbReference type="RefSeq" id="WP_083426674.1">
    <property type="nucleotide sequence ID" value="NZ_CALIXL010000056.1"/>
</dbReference>
<proteinExistence type="predicted"/>
<dbReference type="SUPFAM" id="SSF142433">
    <property type="entry name" value="CinA-like"/>
    <property type="match status" value="1"/>
</dbReference>
<accession>A0A378U0I1</accession>
<sequence length="165" mass="17405">MMPNQTPDSVLHLLTARLAARGLTVSCAESCTGGLLAAEFTRLPGSSAWFETGFVTYSNEAKQRLLGVSADSLRQYGAVSEAVVHEMAAGARQAADADYALSISGIAGPDGGSPEKPVGTVCFGLADRQTTYARTARFNGNRDEIRRQAVDFALAFLNETLSSAQ</sequence>
<dbReference type="Proteomes" id="UP000254927">
    <property type="component" value="Unassembled WGS sequence"/>
</dbReference>
<dbReference type="NCBIfam" id="TIGR00199">
    <property type="entry name" value="PncC_domain"/>
    <property type="match status" value="1"/>
</dbReference>
<dbReference type="InterPro" id="IPR008136">
    <property type="entry name" value="CinA_C"/>
</dbReference>
<dbReference type="EMBL" id="UGQW01000002">
    <property type="protein sequence ID" value="STZ68154.1"/>
    <property type="molecule type" value="Genomic_DNA"/>
</dbReference>
<dbReference type="Gene3D" id="3.90.950.20">
    <property type="entry name" value="CinA-like"/>
    <property type="match status" value="1"/>
</dbReference>
<organism evidence="2 3">
    <name type="scientific">Neisseria elongata</name>
    <dbReference type="NCBI Taxonomy" id="495"/>
    <lineage>
        <taxon>Bacteria</taxon>
        <taxon>Pseudomonadati</taxon>
        <taxon>Pseudomonadota</taxon>
        <taxon>Betaproteobacteria</taxon>
        <taxon>Neisseriales</taxon>
        <taxon>Neisseriaceae</taxon>
        <taxon>Neisseria</taxon>
    </lineage>
</organism>
<protein>
    <submittedName>
        <fullName evidence="2">Competence/damage-inducible protein CinA C-terminal domain</fullName>
    </submittedName>
</protein>
<gene>
    <name evidence="2" type="primary">ygaD</name>
    <name evidence="2" type="ORF">NCTC10660_01660</name>
</gene>
<feature type="domain" description="CinA C-terminal" evidence="1">
    <location>
        <begin position="12"/>
        <end position="161"/>
    </location>
</feature>
<evidence type="ECO:0000259" key="1">
    <source>
        <dbReference type="Pfam" id="PF02464"/>
    </source>
</evidence>
<dbReference type="GeneID" id="93352638"/>
<dbReference type="AlphaFoldDB" id="A0A378U0I1"/>
<reference evidence="2 3" key="1">
    <citation type="submission" date="2018-06" db="EMBL/GenBank/DDBJ databases">
        <authorList>
            <consortium name="Pathogen Informatics"/>
            <person name="Doyle S."/>
        </authorList>
    </citation>
    <scope>NUCLEOTIDE SEQUENCE [LARGE SCALE GENOMIC DNA]</scope>
    <source>
        <strain evidence="2 3">NCTC10660</strain>
    </source>
</reference>